<dbReference type="PROSITE" id="PS00721">
    <property type="entry name" value="FTHFS_1"/>
    <property type="match status" value="1"/>
</dbReference>
<comment type="similarity">
    <text evidence="7 8">Belongs to the formate--tetrahydrofolate ligase family.</text>
</comment>
<sequence length="556" mass="59720">MKADIQIAQEATMLPIKDVAASIGIKEDDLELYGKYKAKISDELINRTKKNPDGKLILVTAINPTPAGEGKTTTSVGLGEAFGRLGKKALIALREPSLGPCFGIKGGAAGGGYAQVVPMEDLNLHFTGDFHAITSANNLLAALLDNHIQQGNELGIDPRQIVWKRCMDMNDRVLRNIVVGLGSKMDGMVREDHFVITVASEIMAILCLADDMADLKKRLGRIIVAYTFDGKPVTADDLQATGSMAALLKDALKPNLIQTLEHTPAIVHGGPFANIAHGCNSVRATKTALKLADYVITEAGFGADLGAEKFFDIKCRMAGLKPDAVVLVATIRALKYNGGVPKDELSSENLDALKAGIVNLEKHIENLHKFGVPVVVTLNSFVTDTKAETDFVEQFCKERGCEFALSEVWEKGGEGGIDLANKVLETIEHKESNFKVLYDDSLSLKEKIETVAKEIYGADGVTYSPAAERELKRITDLGMGDFPVCMAKTQYSLSDDAKKLGRPSGFKINVREVYASAGAGFVVAVNGSIMTMPGLSKKPAAYGIDVDDNGVITGLF</sequence>
<evidence type="ECO:0000256" key="8">
    <source>
        <dbReference type="HAMAP-Rule" id="MF_01543"/>
    </source>
</evidence>
<dbReference type="InterPro" id="IPR027417">
    <property type="entry name" value="P-loop_NTPase"/>
</dbReference>
<dbReference type="InterPro" id="IPR020628">
    <property type="entry name" value="Formate_THF_ligase_CS"/>
</dbReference>
<evidence type="ECO:0000313" key="9">
    <source>
        <dbReference type="EMBL" id="RHD94641.1"/>
    </source>
</evidence>
<dbReference type="GO" id="GO:0004329">
    <property type="term" value="F:formate-tetrahydrofolate ligase activity"/>
    <property type="evidence" value="ECO:0007669"/>
    <property type="project" value="UniProtKB-UniRule"/>
</dbReference>
<comment type="caution">
    <text evidence="9">The sequence shown here is derived from an EMBL/GenBank/DDBJ whole genome shotgun (WGS) entry which is preliminary data.</text>
</comment>
<organism evidence="9 10">
    <name type="scientific">Agathobacter rectalis</name>
    <dbReference type="NCBI Taxonomy" id="39491"/>
    <lineage>
        <taxon>Bacteria</taxon>
        <taxon>Bacillati</taxon>
        <taxon>Bacillota</taxon>
        <taxon>Clostridia</taxon>
        <taxon>Lachnospirales</taxon>
        <taxon>Lachnospiraceae</taxon>
        <taxon>Agathobacter</taxon>
    </lineage>
</organism>
<dbReference type="Pfam" id="PF01268">
    <property type="entry name" value="FTHFS"/>
    <property type="match status" value="1"/>
</dbReference>
<dbReference type="CDD" id="cd00477">
    <property type="entry name" value="FTHFS"/>
    <property type="match status" value="1"/>
</dbReference>
<evidence type="ECO:0000256" key="2">
    <source>
        <dbReference type="ARBA" id="ARBA00022563"/>
    </source>
</evidence>
<proteinExistence type="inferred from homology"/>
<dbReference type="Gene3D" id="3.10.410.10">
    <property type="entry name" value="Formyltetrahydrofolate synthetase, domain 3"/>
    <property type="match status" value="1"/>
</dbReference>
<dbReference type="SUPFAM" id="SSF52540">
    <property type="entry name" value="P-loop containing nucleoside triphosphate hydrolases"/>
    <property type="match status" value="1"/>
</dbReference>
<evidence type="ECO:0000256" key="3">
    <source>
        <dbReference type="ARBA" id="ARBA00022598"/>
    </source>
</evidence>
<reference evidence="9 10" key="1">
    <citation type="submission" date="2018-08" db="EMBL/GenBank/DDBJ databases">
        <title>A genome reference for cultivated species of the human gut microbiota.</title>
        <authorList>
            <person name="Zou Y."/>
            <person name="Xue W."/>
            <person name="Luo G."/>
        </authorList>
    </citation>
    <scope>NUCLEOTIDE SEQUENCE [LARGE SCALE GENOMIC DNA]</scope>
    <source>
        <strain evidence="9 10">AM30-13AC</strain>
    </source>
</reference>
<dbReference type="GO" id="GO:0035999">
    <property type="term" value="P:tetrahydrofolate interconversion"/>
    <property type="evidence" value="ECO:0007669"/>
    <property type="project" value="UniProtKB-UniRule"/>
</dbReference>
<gene>
    <name evidence="8" type="primary">fhs</name>
    <name evidence="9" type="ORF">DW775_07735</name>
</gene>
<evidence type="ECO:0000256" key="4">
    <source>
        <dbReference type="ARBA" id="ARBA00022741"/>
    </source>
</evidence>
<dbReference type="RefSeq" id="WP_118083891.1">
    <property type="nucleotide sequence ID" value="NZ_QSJS01000008.1"/>
</dbReference>
<dbReference type="AlphaFoldDB" id="A0A414HYL8"/>
<dbReference type="Gene3D" id="3.40.50.300">
    <property type="entry name" value="P-loop containing nucleotide triphosphate hydrolases"/>
    <property type="match status" value="1"/>
</dbReference>
<dbReference type="HAMAP" id="MF_01543">
    <property type="entry name" value="FTHFS"/>
    <property type="match status" value="1"/>
</dbReference>
<dbReference type="FunFam" id="3.10.410.10:FF:000001">
    <property type="entry name" value="Putative formate--tetrahydrofolate ligase"/>
    <property type="match status" value="1"/>
</dbReference>
<dbReference type="PROSITE" id="PS00722">
    <property type="entry name" value="FTHFS_2"/>
    <property type="match status" value="1"/>
</dbReference>
<evidence type="ECO:0000256" key="7">
    <source>
        <dbReference type="ARBA" id="ARBA00061363"/>
    </source>
</evidence>
<keyword evidence="4 8" id="KW-0547">Nucleotide-binding</keyword>
<dbReference type="NCBIfam" id="NF010030">
    <property type="entry name" value="PRK13505.1"/>
    <property type="match status" value="1"/>
</dbReference>
<dbReference type="FunFam" id="3.30.1510.10:FF:000001">
    <property type="entry name" value="Formate--tetrahydrofolate ligase"/>
    <property type="match status" value="1"/>
</dbReference>
<comment type="catalytic activity">
    <reaction evidence="6 8">
        <text>(6S)-5,6,7,8-tetrahydrofolate + formate + ATP = (6R)-10-formyltetrahydrofolate + ADP + phosphate</text>
        <dbReference type="Rhea" id="RHEA:20221"/>
        <dbReference type="ChEBI" id="CHEBI:15740"/>
        <dbReference type="ChEBI" id="CHEBI:30616"/>
        <dbReference type="ChEBI" id="CHEBI:43474"/>
        <dbReference type="ChEBI" id="CHEBI:57453"/>
        <dbReference type="ChEBI" id="CHEBI:195366"/>
        <dbReference type="ChEBI" id="CHEBI:456216"/>
        <dbReference type="EC" id="6.3.4.3"/>
    </reaction>
</comment>
<keyword evidence="3 8" id="KW-0436">Ligase</keyword>
<dbReference type="EMBL" id="QSJS01000008">
    <property type="protein sequence ID" value="RHD94641.1"/>
    <property type="molecule type" value="Genomic_DNA"/>
</dbReference>
<feature type="binding site" evidence="8">
    <location>
        <begin position="65"/>
        <end position="72"/>
    </location>
    <ligand>
        <name>ATP</name>
        <dbReference type="ChEBI" id="CHEBI:30616"/>
    </ligand>
</feature>
<accession>A0A414HYL8</accession>
<dbReference type="InterPro" id="IPR000559">
    <property type="entry name" value="Formate_THF_ligase"/>
</dbReference>
<protein>
    <recommendedName>
        <fullName evidence="8">Formate--tetrahydrofolate ligase</fullName>
        <ecNumber evidence="8">6.3.4.3</ecNumber>
    </recommendedName>
    <alternativeName>
        <fullName evidence="8">Formyltetrahydrofolate synthetase</fullName>
        <shortName evidence="8">FHS</shortName>
        <shortName evidence="8">FTHFS</shortName>
    </alternativeName>
</protein>
<dbReference type="Proteomes" id="UP000284835">
    <property type="component" value="Unassembled WGS sequence"/>
</dbReference>
<comment type="pathway">
    <text evidence="1 8">One-carbon metabolism; tetrahydrofolate interconversion.</text>
</comment>
<dbReference type="Gene3D" id="3.30.1510.10">
    <property type="entry name" value="Domain 2, N(10)-formyltetrahydrofolate synthetase"/>
    <property type="match status" value="1"/>
</dbReference>
<dbReference type="GO" id="GO:0005524">
    <property type="term" value="F:ATP binding"/>
    <property type="evidence" value="ECO:0007669"/>
    <property type="project" value="UniProtKB-UniRule"/>
</dbReference>
<evidence type="ECO:0000256" key="1">
    <source>
        <dbReference type="ARBA" id="ARBA00004777"/>
    </source>
</evidence>
<dbReference type="UniPathway" id="UPA00193"/>
<keyword evidence="5 8" id="KW-0067">ATP-binding</keyword>
<evidence type="ECO:0000313" key="10">
    <source>
        <dbReference type="Proteomes" id="UP000284835"/>
    </source>
</evidence>
<evidence type="ECO:0000256" key="6">
    <source>
        <dbReference type="ARBA" id="ARBA00049033"/>
    </source>
</evidence>
<name>A0A414HYL8_9FIRM</name>
<dbReference type="EC" id="6.3.4.3" evidence="8"/>
<evidence type="ECO:0000256" key="5">
    <source>
        <dbReference type="ARBA" id="ARBA00022840"/>
    </source>
</evidence>
<keyword evidence="2 8" id="KW-0554">One-carbon metabolism</keyword>